<accession>U4L8Q3</accession>
<dbReference type="EMBL" id="HF935790">
    <property type="protein sequence ID" value="CCX13222.1"/>
    <property type="molecule type" value="Genomic_DNA"/>
</dbReference>
<gene>
    <name evidence="1" type="ORF">PCON_12815</name>
</gene>
<name>U4L8Q3_PYROM</name>
<dbReference type="AlphaFoldDB" id="U4L8Q3"/>
<organism evidence="1 2">
    <name type="scientific">Pyronema omphalodes (strain CBS 100304)</name>
    <name type="common">Pyronema confluens</name>
    <dbReference type="NCBI Taxonomy" id="1076935"/>
    <lineage>
        <taxon>Eukaryota</taxon>
        <taxon>Fungi</taxon>
        <taxon>Dikarya</taxon>
        <taxon>Ascomycota</taxon>
        <taxon>Pezizomycotina</taxon>
        <taxon>Pezizomycetes</taxon>
        <taxon>Pezizales</taxon>
        <taxon>Pyronemataceae</taxon>
        <taxon>Pyronema</taxon>
    </lineage>
</organism>
<keyword evidence="2" id="KW-1185">Reference proteome</keyword>
<dbReference type="Proteomes" id="UP000018144">
    <property type="component" value="Unassembled WGS sequence"/>
</dbReference>
<protein>
    <submittedName>
        <fullName evidence="1">Uncharacterized protein</fullName>
    </submittedName>
</protein>
<sequence length="185" mass="21440">MSRVMSLGSFAMSNTSKFYSPFTYQYDTMRIFEDKPMDVFGIVVPCYPPKEEITEGHGTYVRDKENNCLTDFSTTPLEDKVLSTMLTKLDKLQRFQQHDGLNEYLRLRLCVSTLYARIDVKTAPSYHQEILLLATDFLQSIVEENDIIHIRGQSGTGKIPFCPTISQSVQRNEHRQRILSFRLRV</sequence>
<proteinExistence type="predicted"/>
<evidence type="ECO:0000313" key="2">
    <source>
        <dbReference type="Proteomes" id="UP000018144"/>
    </source>
</evidence>
<evidence type="ECO:0000313" key="1">
    <source>
        <dbReference type="EMBL" id="CCX13222.1"/>
    </source>
</evidence>
<reference evidence="1 2" key="1">
    <citation type="journal article" date="2013" name="PLoS Genet.">
        <title>The genome and development-dependent transcriptomes of Pyronema confluens: a window into fungal evolution.</title>
        <authorList>
            <person name="Traeger S."/>
            <person name="Altegoer F."/>
            <person name="Freitag M."/>
            <person name="Gabaldon T."/>
            <person name="Kempken F."/>
            <person name="Kumar A."/>
            <person name="Marcet-Houben M."/>
            <person name="Poggeler S."/>
            <person name="Stajich J.E."/>
            <person name="Nowrousian M."/>
        </authorList>
    </citation>
    <scope>NUCLEOTIDE SEQUENCE [LARGE SCALE GENOMIC DNA]</scope>
    <source>
        <strain evidence="2">CBS 100304</strain>
        <tissue evidence="1">Vegetative mycelium</tissue>
    </source>
</reference>